<keyword evidence="2" id="KW-1185">Reference proteome</keyword>
<accession>A0A7W4K8P9</accession>
<gene>
    <name evidence="1" type="ORF">HLH28_12600</name>
</gene>
<reference evidence="1 2" key="1">
    <citation type="submission" date="2020-04" db="EMBL/GenBank/DDBJ databases">
        <title>Description of novel Gluconacetobacter.</title>
        <authorList>
            <person name="Sombolestani A."/>
        </authorList>
    </citation>
    <scope>NUCLEOTIDE SEQUENCE [LARGE SCALE GENOMIC DNA]</scope>
    <source>
        <strain evidence="1 2">LMG 27802</strain>
    </source>
</reference>
<protein>
    <submittedName>
        <fullName evidence="1">Uncharacterized protein</fullName>
    </submittedName>
</protein>
<dbReference type="EMBL" id="JABEQM010000010">
    <property type="protein sequence ID" value="MBB2202401.1"/>
    <property type="molecule type" value="Genomic_DNA"/>
</dbReference>
<sequence length="50" mass="5246">MTGDASADPFFYIRLMDESAADTAEMPATGLFSNKDDTALVPAGLPPVNL</sequence>
<evidence type="ECO:0000313" key="1">
    <source>
        <dbReference type="EMBL" id="MBB2202401.1"/>
    </source>
</evidence>
<proteinExistence type="predicted"/>
<organism evidence="1 2">
    <name type="scientific">Gluconacetobacter tumulisoli</name>
    <dbReference type="NCBI Taxonomy" id="1286189"/>
    <lineage>
        <taxon>Bacteria</taxon>
        <taxon>Pseudomonadati</taxon>
        <taxon>Pseudomonadota</taxon>
        <taxon>Alphaproteobacteria</taxon>
        <taxon>Acetobacterales</taxon>
        <taxon>Acetobacteraceae</taxon>
        <taxon>Gluconacetobacter</taxon>
    </lineage>
</organism>
<name>A0A7W4K8P9_9PROT</name>
<comment type="caution">
    <text evidence="1">The sequence shown here is derived from an EMBL/GenBank/DDBJ whole genome shotgun (WGS) entry which is preliminary data.</text>
</comment>
<evidence type="ECO:0000313" key="2">
    <source>
        <dbReference type="Proteomes" id="UP000578030"/>
    </source>
</evidence>
<dbReference type="RefSeq" id="WP_182959931.1">
    <property type="nucleotide sequence ID" value="NZ_JABEQM010000010.1"/>
</dbReference>
<dbReference type="Proteomes" id="UP000578030">
    <property type="component" value="Unassembled WGS sequence"/>
</dbReference>
<dbReference type="AlphaFoldDB" id="A0A7W4K8P9"/>